<dbReference type="Pfam" id="PF04542">
    <property type="entry name" value="Sigma70_r2"/>
    <property type="match status" value="1"/>
</dbReference>
<evidence type="ECO:0000256" key="2">
    <source>
        <dbReference type="ARBA" id="ARBA00023015"/>
    </source>
</evidence>
<dbReference type="InterPro" id="IPR039425">
    <property type="entry name" value="RNA_pol_sigma-70-like"/>
</dbReference>
<comment type="caution">
    <text evidence="7">The sequence shown here is derived from an EMBL/GenBank/DDBJ whole genome shotgun (WGS) entry which is preliminary data.</text>
</comment>
<dbReference type="Pfam" id="PF08281">
    <property type="entry name" value="Sigma70_r4_2"/>
    <property type="match status" value="1"/>
</dbReference>
<evidence type="ECO:0000313" key="7">
    <source>
        <dbReference type="EMBL" id="OOQ58776.1"/>
    </source>
</evidence>
<proteinExistence type="inferred from homology"/>
<dbReference type="PANTHER" id="PTHR43133">
    <property type="entry name" value="RNA POLYMERASE ECF-TYPE SIGMA FACTO"/>
    <property type="match status" value="1"/>
</dbReference>
<gene>
    <name evidence="7" type="ORF">BC343_08980</name>
</gene>
<feature type="domain" description="RNA polymerase sigma-70 region 2" evidence="5">
    <location>
        <begin position="26"/>
        <end position="90"/>
    </location>
</feature>
<dbReference type="Proteomes" id="UP000189739">
    <property type="component" value="Unassembled WGS sequence"/>
</dbReference>
<dbReference type="STRING" id="1792845.BC343_08980"/>
<dbReference type="Gene3D" id="1.10.10.10">
    <property type="entry name" value="Winged helix-like DNA-binding domain superfamily/Winged helix DNA-binding domain"/>
    <property type="match status" value="1"/>
</dbReference>
<evidence type="ECO:0000313" key="8">
    <source>
        <dbReference type="Proteomes" id="UP000189739"/>
    </source>
</evidence>
<dbReference type="InterPro" id="IPR007627">
    <property type="entry name" value="RNA_pol_sigma70_r2"/>
</dbReference>
<feature type="domain" description="RNA polymerase sigma factor 70 region 4 type 2" evidence="6">
    <location>
        <begin position="127"/>
        <end position="177"/>
    </location>
</feature>
<evidence type="ECO:0000256" key="3">
    <source>
        <dbReference type="ARBA" id="ARBA00023082"/>
    </source>
</evidence>
<keyword evidence="2" id="KW-0805">Transcription regulation</keyword>
<accession>A0A1S9PCR6</accession>
<dbReference type="GO" id="GO:0016987">
    <property type="term" value="F:sigma factor activity"/>
    <property type="evidence" value="ECO:0007669"/>
    <property type="project" value="UniProtKB-KW"/>
</dbReference>
<evidence type="ECO:0008006" key="9">
    <source>
        <dbReference type="Google" id="ProtNLM"/>
    </source>
</evidence>
<evidence type="ECO:0000256" key="4">
    <source>
        <dbReference type="ARBA" id="ARBA00023163"/>
    </source>
</evidence>
<dbReference type="GO" id="GO:0006352">
    <property type="term" value="P:DNA-templated transcription initiation"/>
    <property type="evidence" value="ECO:0007669"/>
    <property type="project" value="InterPro"/>
</dbReference>
<keyword evidence="4" id="KW-0804">Transcription</keyword>
<keyword evidence="8" id="KW-1185">Reference proteome</keyword>
<evidence type="ECO:0000259" key="5">
    <source>
        <dbReference type="Pfam" id="PF04542"/>
    </source>
</evidence>
<dbReference type="AlphaFoldDB" id="A0A1S9PCR6"/>
<dbReference type="InterPro" id="IPR013324">
    <property type="entry name" value="RNA_pol_sigma_r3/r4-like"/>
</dbReference>
<dbReference type="RefSeq" id="WP_078349486.1">
    <property type="nucleotide sequence ID" value="NZ_MBTF01000023.1"/>
</dbReference>
<dbReference type="InterPro" id="IPR013325">
    <property type="entry name" value="RNA_pol_sigma_r2"/>
</dbReference>
<dbReference type="SUPFAM" id="SSF88659">
    <property type="entry name" value="Sigma3 and sigma4 domains of RNA polymerase sigma factors"/>
    <property type="match status" value="1"/>
</dbReference>
<dbReference type="OrthoDB" id="665981at2"/>
<dbReference type="InterPro" id="IPR014284">
    <property type="entry name" value="RNA_pol_sigma-70_dom"/>
</dbReference>
<dbReference type="InterPro" id="IPR013249">
    <property type="entry name" value="RNA_pol_sigma70_r4_t2"/>
</dbReference>
<dbReference type="Gene3D" id="1.10.1740.10">
    <property type="match status" value="1"/>
</dbReference>
<name>A0A1S9PCR6_9SPHI</name>
<evidence type="ECO:0000259" key="6">
    <source>
        <dbReference type="Pfam" id="PF08281"/>
    </source>
</evidence>
<keyword evidence="3" id="KW-0731">Sigma factor</keyword>
<protein>
    <recommendedName>
        <fullName evidence="9">RNA polymerase sigma-70 factor</fullName>
    </recommendedName>
</protein>
<dbReference type="GO" id="GO:0003677">
    <property type="term" value="F:DNA binding"/>
    <property type="evidence" value="ECO:0007669"/>
    <property type="project" value="InterPro"/>
</dbReference>
<sequence>MCKILLTDEELWQQVQADDHRAFGLLYDRYWLRLYKAAAHYIKDQGLCEEVVQEVFVCIWKKRESLDIRNFGHYLNSCTRYEVYRRAKAAKLLLLESIDNDGHEYAEYGSVNNLGYEKLAVSDNQSILEACLKSLPKRCTEIFYLSKFRDLSNTEIAEQLNISKHTVENQLSVAVKHVKTNFHKISILLALLSGLQ</sequence>
<evidence type="ECO:0000256" key="1">
    <source>
        <dbReference type="ARBA" id="ARBA00010641"/>
    </source>
</evidence>
<dbReference type="InterPro" id="IPR036388">
    <property type="entry name" value="WH-like_DNA-bd_sf"/>
</dbReference>
<dbReference type="PANTHER" id="PTHR43133:SF46">
    <property type="entry name" value="RNA POLYMERASE SIGMA-70 FACTOR ECF SUBFAMILY"/>
    <property type="match status" value="1"/>
</dbReference>
<dbReference type="SUPFAM" id="SSF88946">
    <property type="entry name" value="Sigma2 domain of RNA polymerase sigma factors"/>
    <property type="match status" value="1"/>
</dbReference>
<comment type="similarity">
    <text evidence="1">Belongs to the sigma-70 factor family. ECF subfamily.</text>
</comment>
<dbReference type="NCBIfam" id="TIGR02937">
    <property type="entry name" value="sigma70-ECF"/>
    <property type="match status" value="1"/>
</dbReference>
<reference evidence="7 8" key="1">
    <citation type="submission" date="2016-07" db="EMBL/GenBank/DDBJ databases">
        <title>Genomic analysis of zinc-resistant bacterium Mucilaginibacter pedocola TBZ30.</title>
        <authorList>
            <person name="Huang J."/>
            <person name="Tang J."/>
        </authorList>
    </citation>
    <scope>NUCLEOTIDE SEQUENCE [LARGE SCALE GENOMIC DNA]</scope>
    <source>
        <strain evidence="7 8">TBZ30</strain>
    </source>
</reference>
<organism evidence="7 8">
    <name type="scientific">Mucilaginibacter pedocola</name>
    <dbReference type="NCBI Taxonomy" id="1792845"/>
    <lineage>
        <taxon>Bacteria</taxon>
        <taxon>Pseudomonadati</taxon>
        <taxon>Bacteroidota</taxon>
        <taxon>Sphingobacteriia</taxon>
        <taxon>Sphingobacteriales</taxon>
        <taxon>Sphingobacteriaceae</taxon>
        <taxon>Mucilaginibacter</taxon>
    </lineage>
</organism>
<dbReference type="EMBL" id="MBTF01000023">
    <property type="protein sequence ID" value="OOQ58776.1"/>
    <property type="molecule type" value="Genomic_DNA"/>
</dbReference>